<dbReference type="GO" id="GO:0000166">
    <property type="term" value="F:nucleotide binding"/>
    <property type="evidence" value="ECO:0007669"/>
    <property type="project" value="InterPro"/>
</dbReference>
<sequence>MGRRPIRVVQYGCGKMARHTLRYLHEHGAQVVGAIDINPTVVGMDAGDVAGLPIRFGVKVSDDADRVLDESAPDIAVIELFSLLTDIEPMVEKCVSRGINVITTCEECTFPWTTSSAATNRIDAMARQAGCTVVGAGMEDVFWVHIVGLLAGAVNRMERIEGAVSYNVEDYGLALAKVHGVGLTPEEFERTLAHPDEIVPSYVWNSNEALAQHLGLTVSQVVQENVPFVAEEDTYSATMGATVPAGKVIGMNTRVTTKTYQGIDIVTSQIGKVYGPDDGDLCDWKITGEPDTVFHVEKPATVEHTCATIVNRIPTVLDAPAGYHTFDELEPLRYLTQPMMVDEVKG</sequence>
<organism evidence="3 4">
    <name type="scientific">Olsenella profusa F0195</name>
    <dbReference type="NCBI Taxonomy" id="1125712"/>
    <lineage>
        <taxon>Bacteria</taxon>
        <taxon>Bacillati</taxon>
        <taxon>Actinomycetota</taxon>
        <taxon>Coriobacteriia</taxon>
        <taxon>Coriobacteriales</taxon>
        <taxon>Atopobiaceae</taxon>
        <taxon>Olsenella</taxon>
    </lineage>
</organism>
<dbReference type="RefSeq" id="WP_021727041.1">
    <property type="nucleotide sequence ID" value="NZ_AWEZ01000064.1"/>
</dbReference>
<evidence type="ECO:0000313" key="4">
    <source>
        <dbReference type="Proteomes" id="UP000016638"/>
    </source>
</evidence>
<dbReference type="SUPFAM" id="SSF51735">
    <property type="entry name" value="NAD(P)-binding Rossmann-fold domains"/>
    <property type="match status" value="1"/>
</dbReference>
<evidence type="ECO:0000313" key="3">
    <source>
        <dbReference type="EMBL" id="ERL06587.1"/>
    </source>
</evidence>
<dbReference type="Pfam" id="PF19328">
    <property type="entry name" value="DAP_DH_C"/>
    <property type="match status" value="1"/>
</dbReference>
<dbReference type="Gene3D" id="3.40.50.720">
    <property type="entry name" value="NAD(P)-binding Rossmann-like Domain"/>
    <property type="match status" value="1"/>
</dbReference>
<evidence type="ECO:0000259" key="1">
    <source>
        <dbReference type="Pfam" id="PF01408"/>
    </source>
</evidence>
<reference evidence="3 4" key="1">
    <citation type="submission" date="2013-08" db="EMBL/GenBank/DDBJ databases">
        <authorList>
            <person name="Durkin A.S."/>
            <person name="Haft D.R."/>
            <person name="McCorrison J."/>
            <person name="Torralba M."/>
            <person name="Gillis M."/>
            <person name="Haft D.H."/>
            <person name="Methe B."/>
            <person name="Sutton G."/>
            <person name="Nelson K.E."/>
        </authorList>
    </citation>
    <scope>NUCLEOTIDE SEQUENCE [LARGE SCALE GENOMIC DNA]</scope>
    <source>
        <strain evidence="3 4">F0195</strain>
    </source>
</reference>
<gene>
    <name evidence="3" type="ORF">HMPREF1316_1347</name>
</gene>
<dbReference type="STRING" id="1125712.HMPREF1316_1347"/>
<accession>U2UTY4</accession>
<dbReference type="EMBL" id="AWEZ01000064">
    <property type="protein sequence ID" value="ERL06587.1"/>
    <property type="molecule type" value="Genomic_DNA"/>
</dbReference>
<feature type="domain" description="2,4-diaminopentanoate dehydrogenase C-terminal" evidence="2">
    <location>
        <begin position="147"/>
        <end position="330"/>
    </location>
</feature>
<name>U2UTY4_9ACTN</name>
<dbReference type="eggNOG" id="COG3804">
    <property type="taxonomic scope" value="Bacteria"/>
</dbReference>
<dbReference type="InterPro" id="IPR000683">
    <property type="entry name" value="Gfo/Idh/MocA-like_OxRdtase_N"/>
</dbReference>
<dbReference type="CDD" id="cd24146">
    <property type="entry name" value="nat-AmDH_N_like"/>
    <property type="match status" value="1"/>
</dbReference>
<dbReference type="InterPro" id="IPR045760">
    <property type="entry name" value="DAP_DH_C"/>
</dbReference>
<dbReference type="OrthoDB" id="4759936at2"/>
<dbReference type="AlphaFoldDB" id="U2UTY4"/>
<feature type="domain" description="Gfo/Idh/MocA-like oxidoreductase N-terminal" evidence="1">
    <location>
        <begin position="6"/>
        <end position="133"/>
    </location>
</feature>
<dbReference type="Proteomes" id="UP000016638">
    <property type="component" value="Unassembled WGS sequence"/>
</dbReference>
<dbReference type="Pfam" id="PF01408">
    <property type="entry name" value="GFO_IDH_MocA"/>
    <property type="match status" value="1"/>
</dbReference>
<dbReference type="InterPro" id="IPR036291">
    <property type="entry name" value="NAD(P)-bd_dom_sf"/>
</dbReference>
<keyword evidence="4" id="KW-1185">Reference proteome</keyword>
<evidence type="ECO:0000259" key="2">
    <source>
        <dbReference type="Pfam" id="PF19328"/>
    </source>
</evidence>
<protein>
    <submittedName>
        <fullName evidence="3">Oxidoreductase, NAD-binding domain protein</fullName>
    </submittedName>
</protein>
<proteinExistence type="predicted"/>
<dbReference type="PATRIC" id="fig|1125712.3.peg.2113"/>
<comment type="caution">
    <text evidence="3">The sequence shown here is derived from an EMBL/GenBank/DDBJ whole genome shotgun (WGS) entry which is preliminary data.</text>
</comment>